<feature type="non-terminal residue" evidence="1">
    <location>
        <position position="1"/>
    </location>
</feature>
<organism evidence="1">
    <name type="scientific">Haliotis diversicolor</name>
    <name type="common">Abalone</name>
    <name type="synonym">Sulculus diversicolor</name>
    <dbReference type="NCBI Taxonomy" id="36095"/>
    <lineage>
        <taxon>Eukaryota</taxon>
        <taxon>Metazoa</taxon>
        <taxon>Spiralia</taxon>
        <taxon>Lophotrochozoa</taxon>
        <taxon>Mollusca</taxon>
        <taxon>Gastropoda</taxon>
        <taxon>Vetigastropoda</taxon>
        <taxon>Lepetellida</taxon>
        <taxon>Haliotoidea</taxon>
        <taxon>Haliotidae</taxon>
        <taxon>Haliotis</taxon>
    </lineage>
</organism>
<dbReference type="EMBL" id="EU244398">
    <property type="protein sequence ID" value="ABY87413.1"/>
    <property type="molecule type" value="mRNA"/>
</dbReference>
<sequence>VQKQEGQNGCGVERKDGDRIVGGGVNVKSMAARLEKMSA</sequence>
<protein>
    <submittedName>
        <fullName evidence="1">Uncharacterized protein</fullName>
    </submittedName>
</protein>
<proteinExistence type="evidence at transcript level"/>
<name>B3TK84_HALDV</name>
<dbReference type="AlphaFoldDB" id="B3TK84"/>
<reference evidence="1" key="1">
    <citation type="submission" date="2007-10" db="EMBL/GenBank/DDBJ databases">
        <authorList>
            <person name="Wang K.-J."/>
            <person name="Ren H.-L."/>
            <person name="Xu D.-D."/>
            <person name="Cai L."/>
            <person name="Lin Z.-Y."/>
            <person name="Yang M."/>
            <person name="Qiao K."/>
            <person name="Zhang N."/>
        </authorList>
    </citation>
    <scope>NUCLEOTIDE SEQUENCE</scope>
</reference>
<reference evidence="1" key="2">
    <citation type="journal article" date="2008" name="Dev. Comp. Immunol.">
        <title>Identification of the up-regulated expression genes in hemocytes of variously colored abalone (Haliotis diversicolor Reeve, 1846) challenged with bacteria.</title>
        <authorList>
            <person name="Wang K.J."/>
            <person name="Ren H.L."/>
            <person name="Xu D.D."/>
            <person name="Cai L."/>
            <person name="Yang M."/>
        </authorList>
    </citation>
    <scope>NUCLEOTIDE SEQUENCE</scope>
</reference>
<accession>B3TK84</accession>
<evidence type="ECO:0000313" key="1">
    <source>
        <dbReference type="EMBL" id="ABY87413.1"/>
    </source>
</evidence>